<organism evidence="2">
    <name type="scientific">Candida tenuis (strain ATCC 10573 / BCRC 21748 / CBS 615 / JCM 9827 / NBRC 10315 / NRRL Y-1498 / VKM Y-70)</name>
    <name type="common">Yeast</name>
    <name type="synonym">Yamadazyma tenuis</name>
    <dbReference type="NCBI Taxonomy" id="590646"/>
    <lineage>
        <taxon>Eukaryota</taxon>
        <taxon>Fungi</taxon>
        <taxon>Dikarya</taxon>
        <taxon>Ascomycota</taxon>
        <taxon>Saccharomycotina</taxon>
        <taxon>Pichiomycetes</taxon>
        <taxon>Debaryomycetaceae</taxon>
        <taxon>Yamadazyma</taxon>
    </lineage>
</organism>
<dbReference type="RefSeq" id="XP_006688060.1">
    <property type="nucleotide sequence ID" value="XM_006687997.1"/>
</dbReference>
<dbReference type="GeneID" id="18247827"/>
<proteinExistence type="predicted"/>
<dbReference type="AlphaFoldDB" id="G3B9H9"/>
<accession>G3B9H9</accession>
<dbReference type="Proteomes" id="UP000000707">
    <property type="component" value="Unassembled WGS sequence"/>
</dbReference>
<dbReference type="OrthoDB" id="3999982at2759"/>
<dbReference type="EMBL" id="GL996527">
    <property type="protein sequence ID" value="EGV61890.1"/>
    <property type="molecule type" value="Genomic_DNA"/>
</dbReference>
<evidence type="ECO:0000313" key="1">
    <source>
        <dbReference type="EMBL" id="EGV61890.1"/>
    </source>
</evidence>
<reference evidence="1 2" key="1">
    <citation type="journal article" date="2011" name="Proc. Natl. Acad. Sci. U.S.A.">
        <title>Comparative genomics of xylose-fermenting fungi for enhanced biofuel production.</title>
        <authorList>
            <person name="Wohlbach D.J."/>
            <person name="Kuo A."/>
            <person name="Sato T.K."/>
            <person name="Potts K.M."/>
            <person name="Salamov A.A."/>
            <person name="LaButti K.M."/>
            <person name="Sun H."/>
            <person name="Clum A."/>
            <person name="Pangilinan J.L."/>
            <person name="Lindquist E.A."/>
            <person name="Lucas S."/>
            <person name="Lapidus A."/>
            <person name="Jin M."/>
            <person name="Gunawan C."/>
            <person name="Balan V."/>
            <person name="Dale B.E."/>
            <person name="Jeffries T.W."/>
            <person name="Zinkel R."/>
            <person name="Barry K.W."/>
            <person name="Grigoriev I.V."/>
            <person name="Gasch A.P."/>
        </authorList>
    </citation>
    <scope>NUCLEOTIDE SEQUENCE [LARGE SCALE GENOMIC DNA]</scope>
    <source>
        <strain evidence="2">ATCC 10573 / BCRC 21748 / CBS 615 / JCM 9827 / NBRC 10315 / NRRL Y-1498 / VKM Y-70</strain>
    </source>
</reference>
<sequence>MIFNETRNGLAKKFGIVSVGAICLAYFGKARASSYKQGRHTNQSDALVDSQTKEFSTDYYYPGKNEENGEYKRRSEYVGAGSSYNSRRPGDRLTMFKIFDRD</sequence>
<evidence type="ECO:0000313" key="2">
    <source>
        <dbReference type="Proteomes" id="UP000000707"/>
    </source>
</evidence>
<name>G3B9H9_CANTC</name>
<dbReference type="eggNOG" id="ENOG502SEBG">
    <property type="taxonomic scope" value="Eukaryota"/>
</dbReference>
<protein>
    <submittedName>
        <fullName evidence="1">Uncharacterized protein</fullName>
    </submittedName>
</protein>
<dbReference type="KEGG" id="cten:18247827"/>
<keyword evidence="2" id="KW-1185">Reference proteome</keyword>
<gene>
    <name evidence="1" type="ORF">CANTEDRAFT_115339</name>
</gene>
<dbReference type="HOGENOM" id="CLU_1982386_0_0_1"/>